<name>A0A7D5H596_9PSED</name>
<evidence type="ECO:0000313" key="3">
    <source>
        <dbReference type="EMBL" id="QKZ03344.1"/>
    </source>
</evidence>
<evidence type="ECO:0000259" key="2">
    <source>
        <dbReference type="Pfam" id="PF00975"/>
    </source>
</evidence>
<reference evidence="3 4" key="1">
    <citation type="submission" date="2020-06" db="EMBL/GenBank/DDBJ databases">
        <title>Pseudomonas eucalypticola sp. nov., an endophyte of Eucalyptus dunnii leaves with biocontrol ability of eucalyptus leaf blight.</title>
        <authorList>
            <person name="Liu Y."/>
            <person name="Song Z."/>
            <person name="Zeng H."/>
            <person name="Lu M."/>
            <person name="Wang X."/>
            <person name="Lian X."/>
            <person name="Zhang Q."/>
        </authorList>
    </citation>
    <scope>NUCLEOTIDE SEQUENCE [LARGE SCALE GENOMIC DNA]</scope>
    <source>
        <strain evidence="3 4">NP-1</strain>
    </source>
</reference>
<evidence type="ECO:0000313" key="4">
    <source>
        <dbReference type="Proteomes" id="UP000509568"/>
    </source>
</evidence>
<evidence type="ECO:0000256" key="1">
    <source>
        <dbReference type="ARBA" id="ARBA00007169"/>
    </source>
</evidence>
<dbReference type="AlphaFoldDB" id="A0A7D5H596"/>
<dbReference type="InterPro" id="IPR012223">
    <property type="entry name" value="TEII"/>
</dbReference>
<organism evidence="3 4">
    <name type="scientific">Pseudomonas eucalypticola</name>
    <dbReference type="NCBI Taxonomy" id="2599595"/>
    <lineage>
        <taxon>Bacteria</taxon>
        <taxon>Pseudomonadati</taxon>
        <taxon>Pseudomonadota</taxon>
        <taxon>Gammaproteobacteria</taxon>
        <taxon>Pseudomonadales</taxon>
        <taxon>Pseudomonadaceae</taxon>
        <taxon>Pseudomonas</taxon>
    </lineage>
</organism>
<protein>
    <submittedName>
        <fullName evidence="3">Thioesterase</fullName>
    </submittedName>
</protein>
<dbReference type="KEGG" id="pez:HWQ56_05905"/>
<feature type="domain" description="Thioesterase" evidence="2">
    <location>
        <begin position="16"/>
        <end position="237"/>
    </location>
</feature>
<dbReference type="EMBL" id="CP056030">
    <property type="protein sequence ID" value="QKZ03344.1"/>
    <property type="molecule type" value="Genomic_DNA"/>
</dbReference>
<dbReference type="PANTHER" id="PTHR11487:SF0">
    <property type="entry name" value="S-ACYL FATTY ACID SYNTHASE THIOESTERASE, MEDIUM CHAIN"/>
    <property type="match status" value="1"/>
</dbReference>
<proteinExistence type="inferred from homology"/>
<dbReference type="Pfam" id="PF00975">
    <property type="entry name" value="Thioesterase"/>
    <property type="match status" value="1"/>
</dbReference>
<sequence length="246" mass="27849">MNRRKVQDGAGDSVNLICLPYGGAGAALFDTWQSKLPVGVQVHGLDLPGRGRRYKEPPIDDMAELTEFLYSTIRGLIAEPYVIFGHSLGALCGYHLLKFLQAREERLPYHYIASGCRPPHLPYAHEGMWRESDETFLKKVARFGGTPKEVIAQPALFNVFSSVLKADFRLADWLSERPVAPMKDVECTVLYGRRDPIVPVERLNEWAGYFESVSFEMFDGDHFFMTSKADEVLLAVRRILTHGRWG</sequence>
<keyword evidence="4" id="KW-1185">Reference proteome</keyword>
<dbReference type="Gene3D" id="3.40.50.1820">
    <property type="entry name" value="alpha/beta hydrolase"/>
    <property type="match status" value="1"/>
</dbReference>
<dbReference type="RefSeq" id="WP_176570012.1">
    <property type="nucleotide sequence ID" value="NZ_CP056030.1"/>
</dbReference>
<dbReference type="GO" id="GO:0008610">
    <property type="term" value="P:lipid biosynthetic process"/>
    <property type="evidence" value="ECO:0007669"/>
    <property type="project" value="TreeGrafter"/>
</dbReference>
<comment type="similarity">
    <text evidence="1">Belongs to the thioesterase family.</text>
</comment>
<gene>
    <name evidence="3" type="ORF">HWQ56_05905</name>
</gene>
<dbReference type="PANTHER" id="PTHR11487">
    <property type="entry name" value="THIOESTERASE"/>
    <property type="match status" value="1"/>
</dbReference>
<dbReference type="InterPro" id="IPR001031">
    <property type="entry name" value="Thioesterase"/>
</dbReference>
<dbReference type="SUPFAM" id="SSF53474">
    <property type="entry name" value="alpha/beta-Hydrolases"/>
    <property type="match status" value="1"/>
</dbReference>
<accession>A0A7D5H596</accession>
<dbReference type="InterPro" id="IPR029058">
    <property type="entry name" value="AB_hydrolase_fold"/>
</dbReference>
<dbReference type="Proteomes" id="UP000509568">
    <property type="component" value="Chromosome"/>
</dbReference>